<dbReference type="Gene3D" id="3.40.50.12090">
    <property type="match status" value="1"/>
</dbReference>
<dbReference type="Proteomes" id="UP000769780">
    <property type="component" value="Unassembled WGS sequence"/>
</dbReference>
<dbReference type="PRINTS" id="PR01217">
    <property type="entry name" value="PRICHEXTENSN"/>
</dbReference>
<evidence type="ECO:0000313" key="4">
    <source>
        <dbReference type="EMBL" id="MBY0097226.1"/>
    </source>
</evidence>
<dbReference type="PANTHER" id="PTHR30404">
    <property type="entry name" value="N-ACETYLMURAMOYL-L-ALANINE AMIDASE"/>
    <property type="match status" value="1"/>
</dbReference>
<sequence>MVKIFIDPGHGGTDSGAVGNGLQEKNLTLQIAKRMQQLLLTYENVQVKLSRETDKPLSLRQRTDMANNWNADYLISVHINAGGGNGFETFIFPGIGGMTKRNQDILHAEVMKELDGVRDRGKKTADFHMLRESRMDAILTENLFIDNSGDAAKLKMSSIINKIAQGHVNGVVKSYGLRKKEVAKPAPAKPAPTPTPKPAPAKPAPIPTPKPAPAKPAPTPTPKPAPAKPAPTPVPKPVPAKPTPTQSNGGSALLDKAIVIGSYPDFASAELLAASLKAPIYTRAALPNGKVAKELYVVGGSTSGLQADKIISLTGKDRFEVAAAVAEFLNR</sequence>
<evidence type="ECO:0000313" key="5">
    <source>
        <dbReference type="Proteomes" id="UP000769780"/>
    </source>
</evidence>
<evidence type="ECO:0000256" key="1">
    <source>
        <dbReference type="ARBA" id="ARBA00022801"/>
    </source>
</evidence>
<feature type="compositionally biased region" description="Pro residues" evidence="2">
    <location>
        <begin position="187"/>
        <end position="242"/>
    </location>
</feature>
<organism evidence="4 5">
    <name type="scientific">Mesobacillus maritimus</name>
    <dbReference type="NCBI Taxonomy" id="1643336"/>
    <lineage>
        <taxon>Bacteria</taxon>
        <taxon>Bacillati</taxon>
        <taxon>Bacillota</taxon>
        <taxon>Bacilli</taxon>
        <taxon>Bacillales</taxon>
        <taxon>Bacillaceae</taxon>
        <taxon>Mesobacillus</taxon>
    </lineage>
</organism>
<dbReference type="EMBL" id="JACWFH010000012">
    <property type="protein sequence ID" value="MBY0097226.1"/>
    <property type="molecule type" value="Genomic_DNA"/>
</dbReference>
<protein>
    <submittedName>
        <fullName evidence="4">N-acetylmuramoyl-L-alanine amidase</fullName>
    </submittedName>
</protein>
<proteinExistence type="predicted"/>
<dbReference type="PANTHER" id="PTHR30404:SF0">
    <property type="entry name" value="N-ACETYLMURAMOYL-L-ALANINE AMIDASE AMIC"/>
    <property type="match status" value="1"/>
</dbReference>
<evidence type="ECO:0000256" key="2">
    <source>
        <dbReference type="SAM" id="MobiDB-lite"/>
    </source>
</evidence>
<keyword evidence="5" id="KW-1185">Reference proteome</keyword>
<keyword evidence="1" id="KW-0378">Hydrolase</keyword>
<evidence type="ECO:0000259" key="3">
    <source>
        <dbReference type="SMART" id="SM00646"/>
    </source>
</evidence>
<dbReference type="RefSeq" id="WP_221873454.1">
    <property type="nucleotide sequence ID" value="NZ_JACWFH010000012.1"/>
</dbReference>
<accession>A0ABS7K4P8</accession>
<dbReference type="Pfam" id="PF01520">
    <property type="entry name" value="Amidase_3"/>
    <property type="match status" value="1"/>
</dbReference>
<comment type="caution">
    <text evidence="4">The sequence shown here is derived from an EMBL/GenBank/DDBJ whole genome shotgun (WGS) entry which is preliminary data.</text>
</comment>
<reference evidence="4 5" key="1">
    <citation type="submission" date="2020-07" db="EMBL/GenBank/DDBJ databases">
        <title>Fungal Genomes of the International Space Station.</title>
        <authorList>
            <person name="Seuylemezian A."/>
            <person name="Singh N.K."/>
            <person name="Wood J."/>
            <person name="Venkateswaran K."/>
        </authorList>
    </citation>
    <scope>NUCLEOTIDE SEQUENCE [LARGE SCALE GENOMIC DNA]</scope>
    <source>
        <strain evidence="4 5">PL-B2</strain>
    </source>
</reference>
<feature type="region of interest" description="Disordered" evidence="2">
    <location>
        <begin position="182"/>
        <end position="249"/>
    </location>
</feature>
<dbReference type="CDD" id="cd02696">
    <property type="entry name" value="MurNAc-LAA"/>
    <property type="match status" value="1"/>
</dbReference>
<dbReference type="InterPro" id="IPR002508">
    <property type="entry name" value="MurNAc-LAA_cat"/>
</dbReference>
<gene>
    <name evidence="4" type="ORF">H0185_10520</name>
</gene>
<dbReference type="InterPro" id="IPR050695">
    <property type="entry name" value="N-acetylmuramoyl_amidase_3"/>
</dbReference>
<feature type="domain" description="MurNAc-LAA" evidence="3">
    <location>
        <begin position="63"/>
        <end position="172"/>
    </location>
</feature>
<dbReference type="Gene3D" id="3.40.630.40">
    <property type="entry name" value="Zn-dependent exopeptidases"/>
    <property type="match status" value="1"/>
</dbReference>
<name>A0ABS7K4P8_9BACI</name>
<dbReference type="SUPFAM" id="SSF53187">
    <property type="entry name" value="Zn-dependent exopeptidases"/>
    <property type="match status" value="1"/>
</dbReference>
<dbReference type="SMART" id="SM00646">
    <property type="entry name" value="Ami_3"/>
    <property type="match status" value="1"/>
</dbReference>